<keyword evidence="4" id="KW-1185">Reference proteome</keyword>
<feature type="region of interest" description="Disordered" evidence="1">
    <location>
        <begin position="269"/>
        <end position="320"/>
    </location>
</feature>
<protein>
    <submittedName>
        <fullName evidence="3">Uncharacterized protein</fullName>
    </submittedName>
</protein>
<keyword evidence="2" id="KW-0812">Transmembrane</keyword>
<dbReference type="eggNOG" id="ENOG502SGBY">
    <property type="taxonomic scope" value="Eukaryota"/>
</dbReference>
<organism evidence="3 4">
    <name type="scientific">Wickerhamomyces ciferrii (strain ATCC 14091 / BCRC 22168 / CBS 111 / JCM 3599 / NBRC 0793 / NRRL Y-1031 F-60-10)</name>
    <name type="common">Yeast</name>
    <name type="synonym">Pichia ciferrii</name>
    <dbReference type="NCBI Taxonomy" id="1206466"/>
    <lineage>
        <taxon>Eukaryota</taxon>
        <taxon>Fungi</taxon>
        <taxon>Dikarya</taxon>
        <taxon>Ascomycota</taxon>
        <taxon>Saccharomycotina</taxon>
        <taxon>Saccharomycetes</taxon>
        <taxon>Phaffomycetales</taxon>
        <taxon>Wickerhamomycetaceae</taxon>
        <taxon>Wickerhamomyces</taxon>
    </lineage>
</organism>
<keyword evidence="2" id="KW-1133">Transmembrane helix</keyword>
<evidence type="ECO:0000256" key="2">
    <source>
        <dbReference type="SAM" id="Phobius"/>
    </source>
</evidence>
<dbReference type="Proteomes" id="UP000009328">
    <property type="component" value="Unassembled WGS sequence"/>
</dbReference>
<dbReference type="InParanoid" id="K0K993"/>
<accession>K0K993</accession>
<proteinExistence type="predicted"/>
<dbReference type="HOGENOM" id="CLU_719833_0_0_1"/>
<reference evidence="3 4" key="1">
    <citation type="journal article" date="2012" name="Eukaryot. Cell">
        <title>Draft genome sequence of Wickerhamomyces ciferrii NRRL Y-1031 F-60-10.</title>
        <authorList>
            <person name="Schneider J."/>
            <person name="Andrea H."/>
            <person name="Blom J."/>
            <person name="Jaenicke S."/>
            <person name="Ruckert C."/>
            <person name="Schorsch C."/>
            <person name="Szczepanowski R."/>
            <person name="Farwick M."/>
            <person name="Goesmann A."/>
            <person name="Puhler A."/>
            <person name="Schaffer S."/>
            <person name="Tauch A."/>
            <person name="Kohler T."/>
            <person name="Brinkrolf K."/>
        </authorList>
    </citation>
    <scope>NUCLEOTIDE SEQUENCE [LARGE SCALE GENOMIC DNA]</scope>
    <source>
        <strain evidence="4">ATCC 14091 / BCRC 22168 / CBS 111 / JCM 3599 / NBRC 0793 / NRRL Y-1031 F-60-10</strain>
    </source>
</reference>
<dbReference type="AlphaFoldDB" id="K0K993"/>
<comment type="caution">
    <text evidence="3">The sequence shown here is derived from an EMBL/GenBank/DDBJ whole genome shotgun (WGS) entry which is preliminary data.</text>
</comment>
<name>K0K993_WICCF</name>
<evidence type="ECO:0000256" key="1">
    <source>
        <dbReference type="SAM" id="MobiDB-lite"/>
    </source>
</evidence>
<feature type="transmembrane region" description="Helical" evidence="2">
    <location>
        <begin position="237"/>
        <end position="259"/>
    </location>
</feature>
<dbReference type="EMBL" id="CAIF01000020">
    <property type="protein sequence ID" value="CCH41475.1"/>
    <property type="molecule type" value="Genomic_DNA"/>
</dbReference>
<feature type="compositionally biased region" description="Acidic residues" evidence="1">
    <location>
        <begin position="272"/>
        <end position="304"/>
    </location>
</feature>
<keyword evidence="2" id="KW-0472">Membrane</keyword>
<evidence type="ECO:0000313" key="4">
    <source>
        <dbReference type="Proteomes" id="UP000009328"/>
    </source>
</evidence>
<gene>
    <name evidence="3" type="ORF">BN7_1016</name>
</gene>
<evidence type="ECO:0000313" key="3">
    <source>
        <dbReference type="EMBL" id="CCH41475.1"/>
    </source>
</evidence>
<sequence length="340" mass="36444">MVSVNNLTGSTRILQLIFAAVHLALNGKLTQNSNGISGIVDNFNDLSNSTFSLEGAKTSHGLSLASSGFTLTSQPLLSLVRHFTTNVEHGVEDLQASRYGIGARQTSYLAGVSGSELSSVGLWFATFIYQTAKYGSWDCSDPSSLINQYELASNTTDADEALKNFLGVEDPSKLVGDAGDSLDNATSSSEVNGLLEQIWNLTSTPVSLSKLNSTGQLTQNQLLVRLSQDCYIKKTSIGFSFITFIFFLVSSGAVSFSFVQLLQKLKEGLPSEGDEESGAPDDGEGETPDQGDGETPAEGETPTEDQEKSKEKPANSASGHKKFKLGYSYANLFPKVEYHD</sequence>